<accession>C0C407</accession>
<keyword evidence="9" id="KW-0479">Metal-binding</keyword>
<evidence type="ECO:0000256" key="7">
    <source>
        <dbReference type="ARBA" id="ARBA00023136"/>
    </source>
</evidence>
<evidence type="ECO:0000256" key="8">
    <source>
        <dbReference type="PROSITE-ProRule" id="PRU00703"/>
    </source>
</evidence>
<gene>
    <name evidence="12" type="primary">mgtE</name>
    <name evidence="12" type="ORF">CLOHYLEM_06820</name>
</gene>
<dbReference type="Gene3D" id="1.25.60.10">
    <property type="entry name" value="MgtE N-terminal domain-like"/>
    <property type="match status" value="1"/>
</dbReference>
<feature type="transmembrane region" description="Helical" evidence="9">
    <location>
        <begin position="391"/>
        <end position="409"/>
    </location>
</feature>
<keyword evidence="7 9" id="KW-0472">Membrane</keyword>
<dbReference type="InterPro" id="IPR000644">
    <property type="entry name" value="CBS_dom"/>
</dbReference>
<evidence type="ECO:0000256" key="10">
    <source>
        <dbReference type="SAM" id="MobiDB-lite"/>
    </source>
</evidence>
<comment type="function">
    <text evidence="9">Acts as a magnesium transporter.</text>
</comment>
<dbReference type="Proteomes" id="UP000004893">
    <property type="component" value="Unassembled WGS sequence"/>
</dbReference>
<feature type="transmembrane region" description="Helical" evidence="9">
    <location>
        <begin position="415"/>
        <end position="442"/>
    </location>
</feature>
<dbReference type="PROSITE" id="PS51371">
    <property type="entry name" value="CBS"/>
    <property type="match status" value="1"/>
</dbReference>
<dbReference type="GO" id="GO:0046872">
    <property type="term" value="F:metal ion binding"/>
    <property type="evidence" value="ECO:0007669"/>
    <property type="project" value="UniProtKB-KW"/>
</dbReference>
<feature type="compositionally biased region" description="Acidic residues" evidence="10">
    <location>
        <begin position="18"/>
        <end position="28"/>
    </location>
</feature>
<keyword evidence="4 9" id="KW-0812">Transmembrane</keyword>
<keyword evidence="6 9" id="KW-1133">Transmembrane helix</keyword>
<evidence type="ECO:0000256" key="9">
    <source>
        <dbReference type="RuleBase" id="RU362011"/>
    </source>
</evidence>
<dbReference type="SUPFAM" id="SSF161093">
    <property type="entry name" value="MgtE membrane domain-like"/>
    <property type="match status" value="1"/>
</dbReference>
<evidence type="ECO:0000256" key="5">
    <source>
        <dbReference type="ARBA" id="ARBA00022842"/>
    </source>
</evidence>
<keyword evidence="3 9" id="KW-0813">Transport</keyword>
<dbReference type="EMBL" id="ABYI02000032">
    <property type="protein sequence ID" value="EEG73081.1"/>
    <property type="molecule type" value="Genomic_DNA"/>
</dbReference>
<dbReference type="Gene3D" id="1.10.357.20">
    <property type="entry name" value="SLC41 divalent cation transporters, integral membrane domain"/>
    <property type="match status" value="1"/>
</dbReference>
<dbReference type="InterPro" id="IPR006668">
    <property type="entry name" value="Mg_transptr_MgtE_intracell_dom"/>
</dbReference>
<evidence type="ECO:0000256" key="1">
    <source>
        <dbReference type="ARBA" id="ARBA00004141"/>
    </source>
</evidence>
<sequence>MGEEFSRSDADLLHNAEDICDPPQETEDYMEEREELTEERILEMLENRQYKELKEELENNMYPVDLADILADFEQKQLVMVFRLLAKEEAAETFTYMNSDLRELLINALTDSELEEVMEEMYLDDTVDVLEEMPANVVDRLLMATDEETRQQINALLQYPEDSAGSVMNVDYIALRKEMTVAESILKIRQVGLNKETIYTCYVTEKRRLVGVVDVKELLTTSESKTVEEIMDTNMLYAHTTDDQEEVARTITKYGLIALPIVDHEMCMVGIVTVDDAMYVLQEEVTEDISIMAGVSPNEESYFGTGVISHVKNRLPWLLFLMLSATITQMIMNHYESALAVMPQLAGFIPMLMGTGGNCGSQSSTLVIRGLAVGEIEFGDIVKVIFKEIRVALLISVILSTVNGIRILVMGQGDVMIAVTIGLTMACTIILAKIVGCTLPLVAKKIGLDPAIMATPLISTLVDISTVTVYFAIVSLVFSI</sequence>
<feature type="region of interest" description="Disordered" evidence="10">
    <location>
        <begin position="1"/>
        <end position="28"/>
    </location>
</feature>
<keyword evidence="13" id="KW-1185">Reference proteome</keyword>
<evidence type="ECO:0000256" key="2">
    <source>
        <dbReference type="ARBA" id="ARBA00009749"/>
    </source>
</evidence>
<dbReference type="PANTHER" id="PTHR43773">
    <property type="entry name" value="MAGNESIUM TRANSPORTER MGTE"/>
    <property type="match status" value="1"/>
</dbReference>
<feature type="domain" description="CBS" evidence="11">
    <location>
        <begin position="231"/>
        <end position="287"/>
    </location>
</feature>
<dbReference type="CDD" id="cd04606">
    <property type="entry name" value="CBS_pair_Mg_transporter"/>
    <property type="match status" value="1"/>
</dbReference>
<evidence type="ECO:0000256" key="4">
    <source>
        <dbReference type="ARBA" id="ARBA00022692"/>
    </source>
</evidence>
<dbReference type="Gene3D" id="3.10.580.10">
    <property type="entry name" value="CBS-domain"/>
    <property type="match status" value="1"/>
</dbReference>
<dbReference type="SUPFAM" id="SSF158791">
    <property type="entry name" value="MgtE N-terminal domain-like"/>
    <property type="match status" value="1"/>
</dbReference>
<evidence type="ECO:0000256" key="6">
    <source>
        <dbReference type="ARBA" id="ARBA00022989"/>
    </source>
</evidence>
<dbReference type="InterPro" id="IPR038076">
    <property type="entry name" value="MgtE_N_sf"/>
</dbReference>
<dbReference type="STRING" id="553973.CLOHYLEM_06820"/>
<dbReference type="Pfam" id="PF01769">
    <property type="entry name" value="MgtE"/>
    <property type="match status" value="1"/>
</dbReference>
<feature type="transmembrane region" description="Helical" evidence="9">
    <location>
        <begin position="454"/>
        <end position="478"/>
    </location>
</feature>
<dbReference type="InterPro" id="IPR006667">
    <property type="entry name" value="SLC41_membr_dom"/>
</dbReference>
<dbReference type="HOGENOM" id="CLU_037408_2_2_9"/>
<dbReference type="PANTHER" id="PTHR43773:SF1">
    <property type="entry name" value="MAGNESIUM TRANSPORTER MGTE"/>
    <property type="match status" value="1"/>
</dbReference>
<comment type="subunit">
    <text evidence="9">Homodimer.</text>
</comment>
<evidence type="ECO:0000259" key="11">
    <source>
        <dbReference type="PROSITE" id="PS51371"/>
    </source>
</evidence>
<dbReference type="SUPFAM" id="SSF54631">
    <property type="entry name" value="CBS-domain pair"/>
    <property type="match status" value="1"/>
</dbReference>
<comment type="caution">
    <text evidence="9">Lacks conserved residue(s) required for the propagation of feature annotation.</text>
</comment>
<name>C0C407_9FIRM</name>
<protein>
    <recommendedName>
        <fullName evidence="9">Magnesium transporter MgtE</fullName>
    </recommendedName>
</protein>
<dbReference type="SMART" id="SM00116">
    <property type="entry name" value="CBS"/>
    <property type="match status" value="2"/>
</dbReference>
<dbReference type="eggNOG" id="COG2239">
    <property type="taxonomic scope" value="Bacteria"/>
</dbReference>
<reference evidence="12" key="1">
    <citation type="submission" date="2009-02" db="EMBL/GenBank/DDBJ databases">
        <authorList>
            <person name="Fulton L."/>
            <person name="Clifton S."/>
            <person name="Fulton B."/>
            <person name="Xu J."/>
            <person name="Minx P."/>
            <person name="Pepin K.H."/>
            <person name="Johnson M."/>
            <person name="Bhonagiri V."/>
            <person name="Nash W.E."/>
            <person name="Mardis E.R."/>
            <person name="Wilson R.K."/>
        </authorList>
    </citation>
    <scope>NUCLEOTIDE SEQUENCE [LARGE SCALE GENOMIC DNA]</scope>
    <source>
        <strain evidence="12">DSM 15053</strain>
    </source>
</reference>
<comment type="similarity">
    <text evidence="2 9">Belongs to the SLC41A transporter family.</text>
</comment>
<dbReference type="NCBIfam" id="TIGR00400">
    <property type="entry name" value="mgtE"/>
    <property type="match status" value="1"/>
</dbReference>
<dbReference type="InterPro" id="IPR046342">
    <property type="entry name" value="CBS_dom_sf"/>
</dbReference>
<keyword evidence="5 9" id="KW-0460">Magnesium</keyword>
<dbReference type="GO" id="GO:0005886">
    <property type="term" value="C:plasma membrane"/>
    <property type="evidence" value="ECO:0007669"/>
    <property type="project" value="UniProtKB-SubCell"/>
</dbReference>
<keyword evidence="9" id="KW-1003">Cell membrane</keyword>
<evidence type="ECO:0000256" key="3">
    <source>
        <dbReference type="ARBA" id="ARBA00022448"/>
    </source>
</evidence>
<proteinExistence type="inferred from homology"/>
<evidence type="ECO:0000313" key="12">
    <source>
        <dbReference type="EMBL" id="EEG73081.1"/>
    </source>
</evidence>
<evidence type="ECO:0000313" key="13">
    <source>
        <dbReference type="Proteomes" id="UP000004893"/>
    </source>
</evidence>
<dbReference type="Pfam" id="PF00571">
    <property type="entry name" value="CBS"/>
    <property type="match status" value="2"/>
</dbReference>
<comment type="caution">
    <text evidence="12">The sequence shown here is derived from an EMBL/GenBank/DDBJ whole genome shotgun (WGS) entry which is preliminary data.</text>
</comment>
<dbReference type="Pfam" id="PF03448">
    <property type="entry name" value="MgtE_N"/>
    <property type="match status" value="1"/>
</dbReference>
<dbReference type="AlphaFoldDB" id="C0C407"/>
<reference evidence="12" key="2">
    <citation type="submission" date="2013-06" db="EMBL/GenBank/DDBJ databases">
        <title>Draft genome sequence of Clostridium hylemonae (DSM 15053).</title>
        <authorList>
            <person name="Sudarsanam P."/>
            <person name="Ley R."/>
            <person name="Guruge J."/>
            <person name="Turnbaugh P.J."/>
            <person name="Mahowald M."/>
            <person name="Liep D."/>
            <person name="Gordon J."/>
        </authorList>
    </citation>
    <scope>NUCLEOTIDE SEQUENCE</scope>
    <source>
        <strain evidence="12">DSM 15053</strain>
    </source>
</reference>
<dbReference type="SMART" id="SM00924">
    <property type="entry name" value="MgtE_N"/>
    <property type="match status" value="1"/>
</dbReference>
<keyword evidence="8" id="KW-0129">CBS domain</keyword>
<feature type="compositionally biased region" description="Basic and acidic residues" evidence="10">
    <location>
        <begin position="1"/>
        <end position="17"/>
    </location>
</feature>
<organism evidence="12 13">
    <name type="scientific">[Clostridium] hylemonae DSM 15053</name>
    <dbReference type="NCBI Taxonomy" id="553973"/>
    <lineage>
        <taxon>Bacteria</taxon>
        <taxon>Bacillati</taxon>
        <taxon>Bacillota</taxon>
        <taxon>Clostridia</taxon>
        <taxon>Lachnospirales</taxon>
        <taxon>Lachnospiraceae</taxon>
    </lineage>
</organism>
<dbReference type="InterPro" id="IPR036739">
    <property type="entry name" value="SLC41_membr_dom_sf"/>
</dbReference>
<dbReference type="InterPro" id="IPR006669">
    <property type="entry name" value="MgtE_transporter"/>
</dbReference>
<comment type="subcellular location">
    <subcellularLocation>
        <location evidence="9">Cell membrane</location>
        <topology evidence="9">Multi-pass membrane protein</topology>
    </subcellularLocation>
    <subcellularLocation>
        <location evidence="1">Membrane</location>
        <topology evidence="1">Multi-pass membrane protein</topology>
    </subcellularLocation>
</comment>
<dbReference type="GO" id="GO:0015095">
    <property type="term" value="F:magnesium ion transmembrane transporter activity"/>
    <property type="evidence" value="ECO:0007669"/>
    <property type="project" value="UniProtKB-UniRule"/>
</dbReference>